<feature type="transmembrane region" description="Helical" evidence="6">
    <location>
        <begin position="253"/>
        <end position="272"/>
    </location>
</feature>
<feature type="transmembrane region" description="Helical" evidence="6">
    <location>
        <begin position="175"/>
        <end position="196"/>
    </location>
</feature>
<dbReference type="AlphaFoldDB" id="A0A8H7WB72"/>
<evidence type="ECO:0000313" key="8">
    <source>
        <dbReference type="Proteomes" id="UP000664132"/>
    </source>
</evidence>
<dbReference type="Gene3D" id="1.20.1080.10">
    <property type="entry name" value="Glycerol uptake facilitator protein"/>
    <property type="match status" value="1"/>
</dbReference>
<gene>
    <name evidence="7" type="ORF">IFR04_005403</name>
</gene>
<keyword evidence="8" id="KW-1185">Reference proteome</keyword>
<dbReference type="EMBL" id="JAFJYH010000065">
    <property type="protein sequence ID" value="KAG4421453.1"/>
    <property type="molecule type" value="Genomic_DNA"/>
</dbReference>
<evidence type="ECO:0000313" key="7">
    <source>
        <dbReference type="EMBL" id="KAG4421453.1"/>
    </source>
</evidence>
<dbReference type="PANTHER" id="PTHR47002">
    <property type="entry name" value="AQUAPORIN-LIKE"/>
    <property type="match status" value="1"/>
</dbReference>
<dbReference type="PRINTS" id="PR00783">
    <property type="entry name" value="MINTRINSICP"/>
</dbReference>
<sequence>MAAISFNHPVTRVDEERGHFFGHEHGFGHHHSTHIISRPFAGRIGGNQQFAINHLHPDRSSILHRTPDAAPYLSWSDSFRLTPLLHLELWKQAFYEGWAMCMFTFLSGLTTLAVAPLGEATSLGGFVPTLIGVTETIISLALFIYVAGPVSGGHVNPLITIGTFCARLATFPRTVLYVSFQLVGATIGGFLVRAAIDNGPLPAKALAGCYLDPQLTTPATAYVIETLSALSLVYLAFGVGLDPRQRLVVSPSLAPILVGFVVGLVLFCSAFVKKGYMGACVNPARCFGLMAASGSWNYHYIHWTGDITGAVINGFFCWLMPPGSNARVDDMTLSPAVEAEESK</sequence>
<dbReference type="Pfam" id="PF00230">
    <property type="entry name" value="MIP"/>
    <property type="match status" value="1"/>
</dbReference>
<comment type="caution">
    <text evidence="7">The sequence shown here is derived from an EMBL/GenBank/DDBJ whole genome shotgun (WGS) entry which is preliminary data.</text>
</comment>
<dbReference type="OrthoDB" id="3222at2759"/>
<proteinExistence type="inferred from homology"/>
<dbReference type="GO" id="GO:0015267">
    <property type="term" value="F:channel activity"/>
    <property type="evidence" value="ECO:0007669"/>
    <property type="project" value="InterPro"/>
</dbReference>
<reference evidence="7" key="1">
    <citation type="submission" date="2021-02" db="EMBL/GenBank/DDBJ databases">
        <title>Genome sequence Cadophora malorum strain M34.</title>
        <authorList>
            <person name="Stefanovic E."/>
            <person name="Vu D."/>
            <person name="Scully C."/>
            <person name="Dijksterhuis J."/>
            <person name="Roader J."/>
            <person name="Houbraken J."/>
        </authorList>
    </citation>
    <scope>NUCLEOTIDE SEQUENCE</scope>
    <source>
        <strain evidence="7">M34</strain>
    </source>
</reference>
<dbReference type="GO" id="GO:0016020">
    <property type="term" value="C:membrane"/>
    <property type="evidence" value="ECO:0007669"/>
    <property type="project" value="UniProtKB-SubCell"/>
</dbReference>
<comment type="subcellular location">
    <subcellularLocation>
        <location evidence="1">Membrane</location>
        <topology evidence="1">Multi-pass membrane protein</topology>
    </subcellularLocation>
</comment>
<dbReference type="SUPFAM" id="SSF81338">
    <property type="entry name" value="Aquaporin-like"/>
    <property type="match status" value="1"/>
</dbReference>
<comment type="similarity">
    <text evidence="5">Belongs to the MIP/aquaporin (TC 1.A.8) family.</text>
</comment>
<accession>A0A8H7WB72</accession>
<name>A0A8H7WB72_9HELO</name>
<feature type="transmembrane region" description="Helical" evidence="6">
    <location>
        <begin position="97"/>
        <end position="117"/>
    </location>
</feature>
<feature type="transmembrane region" description="Helical" evidence="6">
    <location>
        <begin position="221"/>
        <end position="241"/>
    </location>
</feature>
<evidence type="ECO:0000256" key="6">
    <source>
        <dbReference type="SAM" id="Phobius"/>
    </source>
</evidence>
<organism evidence="7 8">
    <name type="scientific">Cadophora malorum</name>
    <dbReference type="NCBI Taxonomy" id="108018"/>
    <lineage>
        <taxon>Eukaryota</taxon>
        <taxon>Fungi</taxon>
        <taxon>Dikarya</taxon>
        <taxon>Ascomycota</taxon>
        <taxon>Pezizomycotina</taxon>
        <taxon>Leotiomycetes</taxon>
        <taxon>Helotiales</taxon>
        <taxon>Ploettnerulaceae</taxon>
        <taxon>Cadophora</taxon>
    </lineage>
</organism>
<dbReference type="InterPro" id="IPR000425">
    <property type="entry name" value="MIP"/>
</dbReference>
<evidence type="ECO:0000256" key="3">
    <source>
        <dbReference type="ARBA" id="ARBA00022989"/>
    </source>
</evidence>
<evidence type="ECO:0000256" key="2">
    <source>
        <dbReference type="ARBA" id="ARBA00022692"/>
    </source>
</evidence>
<evidence type="ECO:0000256" key="1">
    <source>
        <dbReference type="ARBA" id="ARBA00004141"/>
    </source>
</evidence>
<evidence type="ECO:0008006" key="9">
    <source>
        <dbReference type="Google" id="ProtNLM"/>
    </source>
</evidence>
<dbReference type="Proteomes" id="UP000664132">
    <property type="component" value="Unassembled WGS sequence"/>
</dbReference>
<evidence type="ECO:0000256" key="4">
    <source>
        <dbReference type="ARBA" id="ARBA00023136"/>
    </source>
</evidence>
<protein>
    <recommendedName>
        <fullName evidence="9">Aquaporin-like protein</fullName>
    </recommendedName>
</protein>
<keyword evidence="4 6" id="KW-0472">Membrane</keyword>
<dbReference type="PANTHER" id="PTHR47002:SF2">
    <property type="entry name" value="AQUAPORIN AQPAE.A-LIKE"/>
    <property type="match status" value="1"/>
</dbReference>
<keyword evidence="5" id="KW-0813">Transport</keyword>
<dbReference type="InterPro" id="IPR023271">
    <property type="entry name" value="Aquaporin-like"/>
</dbReference>
<feature type="transmembrane region" description="Helical" evidence="6">
    <location>
        <begin position="123"/>
        <end position="146"/>
    </location>
</feature>
<keyword evidence="2 5" id="KW-0812">Transmembrane</keyword>
<evidence type="ECO:0000256" key="5">
    <source>
        <dbReference type="RuleBase" id="RU000477"/>
    </source>
</evidence>
<keyword evidence="3 6" id="KW-1133">Transmembrane helix</keyword>